<comment type="pathway">
    <text evidence="2">Carbohydrate metabolism; hexose metabolism.</text>
</comment>
<proteinExistence type="inferred from homology"/>
<dbReference type="PANTHER" id="PTHR19443">
    <property type="entry name" value="HEXOKINASE"/>
    <property type="match status" value="1"/>
</dbReference>
<dbReference type="GO" id="GO:0005739">
    <property type="term" value="C:mitochondrion"/>
    <property type="evidence" value="ECO:0007669"/>
    <property type="project" value="TreeGrafter"/>
</dbReference>
<dbReference type="AlphaFoldDB" id="A0A1I7T821"/>
<evidence type="ECO:0000256" key="3">
    <source>
        <dbReference type="ARBA" id="ARBA00023152"/>
    </source>
</evidence>
<dbReference type="GO" id="GO:0005829">
    <property type="term" value="C:cytosol"/>
    <property type="evidence" value="ECO:0007669"/>
    <property type="project" value="TreeGrafter"/>
</dbReference>
<dbReference type="EC" id="2.7.1.-" evidence="5"/>
<dbReference type="InterPro" id="IPR022673">
    <property type="entry name" value="Hexokinase_C"/>
</dbReference>
<dbReference type="GO" id="GO:0005524">
    <property type="term" value="F:ATP binding"/>
    <property type="evidence" value="ECO:0007669"/>
    <property type="project" value="UniProtKB-UniRule"/>
</dbReference>
<dbReference type="GO" id="GO:0005536">
    <property type="term" value="F:D-glucose binding"/>
    <property type="evidence" value="ECO:0007669"/>
    <property type="project" value="InterPro"/>
</dbReference>
<dbReference type="GO" id="GO:0008865">
    <property type="term" value="F:fructokinase activity"/>
    <property type="evidence" value="ECO:0007669"/>
    <property type="project" value="TreeGrafter"/>
</dbReference>
<dbReference type="InterPro" id="IPR043129">
    <property type="entry name" value="ATPase_NBD"/>
</dbReference>
<dbReference type="STRING" id="1561998.A0A1I7T821"/>
<comment type="catalytic activity">
    <reaction evidence="4">
        <text>a D-hexose + ATP = a D-hexose 6-phosphate + ADP + H(+)</text>
        <dbReference type="Rhea" id="RHEA:22740"/>
        <dbReference type="ChEBI" id="CHEBI:4194"/>
        <dbReference type="ChEBI" id="CHEBI:15378"/>
        <dbReference type="ChEBI" id="CHEBI:30616"/>
        <dbReference type="ChEBI" id="CHEBI:229467"/>
        <dbReference type="ChEBI" id="CHEBI:456216"/>
        <dbReference type="EC" id="2.7.1.1"/>
    </reaction>
    <physiologicalReaction direction="left-to-right" evidence="4">
        <dbReference type="Rhea" id="RHEA:22741"/>
    </physiologicalReaction>
</comment>
<evidence type="ECO:0000256" key="2">
    <source>
        <dbReference type="ARBA" id="ARBA00005028"/>
    </source>
</evidence>
<dbReference type="eggNOG" id="KOG1369">
    <property type="taxonomic scope" value="Eukaryota"/>
</dbReference>
<keyword evidence="5" id="KW-0418">Kinase</keyword>
<comment type="pathway">
    <text evidence="1">Carbohydrate degradation; glycolysis; D-glyceraldehyde 3-phosphate and glycerone phosphate from D-glucose: step 1/4.</text>
</comment>
<protein>
    <recommendedName>
        <fullName evidence="5">Phosphotransferase</fullName>
        <ecNumber evidence="5">2.7.1.-</ecNumber>
    </recommendedName>
</protein>
<keyword evidence="7" id="KW-1185">Reference proteome</keyword>
<dbReference type="Gene3D" id="3.40.367.20">
    <property type="match status" value="1"/>
</dbReference>
<dbReference type="Proteomes" id="UP000095282">
    <property type="component" value="Unplaced"/>
</dbReference>
<dbReference type="GO" id="GO:0001678">
    <property type="term" value="P:intracellular glucose homeostasis"/>
    <property type="evidence" value="ECO:0007669"/>
    <property type="project" value="InterPro"/>
</dbReference>
<dbReference type="PRINTS" id="PR00475">
    <property type="entry name" value="HEXOKINASE"/>
</dbReference>
<evidence type="ECO:0000313" key="7">
    <source>
        <dbReference type="Proteomes" id="UP000095282"/>
    </source>
</evidence>
<dbReference type="GO" id="GO:0006096">
    <property type="term" value="P:glycolytic process"/>
    <property type="evidence" value="ECO:0007669"/>
    <property type="project" value="UniProtKB-KW"/>
</dbReference>
<dbReference type="InterPro" id="IPR001312">
    <property type="entry name" value="Hexokinase"/>
</dbReference>
<accession>A0A1I7T821</accession>
<keyword evidence="5" id="KW-0808">Transferase</keyword>
<dbReference type="WBParaSite" id="Csp11.Scaffold537.g3321.t1">
    <property type="protein sequence ID" value="Csp11.Scaffold537.g3321.t1"/>
    <property type="gene ID" value="Csp11.Scaffold537.g3321"/>
</dbReference>
<keyword evidence="3 5" id="KW-0324">Glycolysis</keyword>
<evidence type="ECO:0000256" key="4">
    <source>
        <dbReference type="ARBA" id="ARBA00044613"/>
    </source>
</evidence>
<evidence type="ECO:0000256" key="5">
    <source>
        <dbReference type="RuleBase" id="RU362007"/>
    </source>
</evidence>
<reference evidence="8" key="1">
    <citation type="submission" date="2016-11" db="UniProtKB">
        <authorList>
            <consortium name="WormBaseParasite"/>
        </authorList>
    </citation>
    <scope>IDENTIFICATION</scope>
</reference>
<comment type="similarity">
    <text evidence="5">Belongs to the hexokinase family.</text>
</comment>
<dbReference type="PROSITE" id="PS51748">
    <property type="entry name" value="HEXOKINASE_2"/>
    <property type="match status" value="1"/>
</dbReference>
<keyword evidence="5" id="KW-0067">ATP-binding</keyword>
<organism evidence="7 8">
    <name type="scientific">Caenorhabditis tropicalis</name>
    <dbReference type="NCBI Taxonomy" id="1561998"/>
    <lineage>
        <taxon>Eukaryota</taxon>
        <taxon>Metazoa</taxon>
        <taxon>Ecdysozoa</taxon>
        <taxon>Nematoda</taxon>
        <taxon>Chromadorea</taxon>
        <taxon>Rhabditida</taxon>
        <taxon>Rhabditina</taxon>
        <taxon>Rhabditomorpha</taxon>
        <taxon>Rhabditoidea</taxon>
        <taxon>Rhabditidae</taxon>
        <taxon>Peloderinae</taxon>
        <taxon>Caenorhabditis</taxon>
    </lineage>
</organism>
<feature type="domain" description="Hexokinase C-terminal" evidence="6">
    <location>
        <begin position="3"/>
        <end position="93"/>
    </location>
</feature>
<name>A0A1I7T821_9PELO</name>
<dbReference type="PANTHER" id="PTHR19443:SF16">
    <property type="entry name" value="HEXOKINASE TYPE 1-RELATED"/>
    <property type="match status" value="1"/>
</dbReference>
<sequence length="111" mass="11837">MITANDCANVAYVCSLISTRAAHLTAAGIAMLLNRINKKHVTVGVDGSVYRFHPTYLTLVDAKIAELIVGDIKYKLMVSEDGSGREAALVAAVATRLKEEKLASLSSSSKQ</sequence>
<dbReference type="Pfam" id="PF03727">
    <property type="entry name" value="Hexokinase_2"/>
    <property type="match status" value="1"/>
</dbReference>
<keyword evidence="5" id="KW-0547">Nucleotide-binding</keyword>
<evidence type="ECO:0000259" key="6">
    <source>
        <dbReference type="Pfam" id="PF03727"/>
    </source>
</evidence>
<evidence type="ECO:0000256" key="1">
    <source>
        <dbReference type="ARBA" id="ARBA00004888"/>
    </source>
</evidence>
<dbReference type="SUPFAM" id="SSF53067">
    <property type="entry name" value="Actin-like ATPase domain"/>
    <property type="match status" value="1"/>
</dbReference>
<dbReference type="GO" id="GO:0004340">
    <property type="term" value="F:glucokinase activity"/>
    <property type="evidence" value="ECO:0007669"/>
    <property type="project" value="TreeGrafter"/>
</dbReference>
<evidence type="ECO:0000313" key="8">
    <source>
        <dbReference type="WBParaSite" id="Csp11.Scaffold537.g3321.t1"/>
    </source>
</evidence>
<dbReference type="GO" id="GO:0006006">
    <property type="term" value="P:glucose metabolic process"/>
    <property type="evidence" value="ECO:0007669"/>
    <property type="project" value="TreeGrafter"/>
</dbReference>